<evidence type="ECO:0000313" key="3">
    <source>
        <dbReference type="EMBL" id="BBL72341.1"/>
    </source>
</evidence>
<dbReference type="SUPFAM" id="SSF53254">
    <property type="entry name" value="Phosphoglycerate mutase-like"/>
    <property type="match status" value="1"/>
</dbReference>
<dbReference type="PANTHER" id="PTHR47623">
    <property type="entry name" value="OS09G0287300 PROTEIN"/>
    <property type="match status" value="1"/>
</dbReference>
<organism evidence="3 4">
    <name type="scientific">Methylogaea oryzae</name>
    <dbReference type="NCBI Taxonomy" id="1295382"/>
    <lineage>
        <taxon>Bacteria</taxon>
        <taxon>Pseudomonadati</taxon>
        <taxon>Pseudomonadota</taxon>
        <taxon>Gammaproteobacteria</taxon>
        <taxon>Methylococcales</taxon>
        <taxon>Methylococcaceae</taxon>
        <taxon>Methylogaea</taxon>
    </lineage>
</organism>
<dbReference type="Proteomes" id="UP000824988">
    <property type="component" value="Chromosome"/>
</dbReference>
<feature type="active site" description="Proton donor/acceptor" evidence="1">
    <location>
        <position position="82"/>
    </location>
</feature>
<dbReference type="AlphaFoldDB" id="A0A8D5AJE9"/>
<dbReference type="SMART" id="SM00855">
    <property type="entry name" value="PGAM"/>
    <property type="match status" value="1"/>
</dbReference>
<evidence type="ECO:0000256" key="2">
    <source>
        <dbReference type="PIRSR" id="PIRSR613078-2"/>
    </source>
</evidence>
<feature type="binding site" evidence="2">
    <location>
        <position position="59"/>
    </location>
    <ligand>
        <name>substrate</name>
    </ligand>
</feature>
<reference evidence="3" key="1">
    <citation type="submission" date="2019-06" db="EMBL/GenBank/DDBJ databases">
        <title>Complete genome sequence of Methylogaea oryzae strain JCM16910.</title>
        <authorList>
            <person name="Asakawa S."/>
        </authorList>
    </citation>
    <scope>NUCLEOTIDE SEQUENCE</scope>
    <source>
        <strain evidence="3">E10</strain>
    </source>
</reference>
<proteinExistence type="predicted"/>
<dbReference type="CDD" id="cd07067">
    <property type="entry name" value="HP_PGM_like"/>
    <property type="match status" value="1"/>
</dbReference>
<name>A0A8D5AJE9_9GAMM</name>
<keyword evidence="4" id="KW-1185">Reference proteome</keyword>
<gene>
    <name evidence="3" type="ORF">MoryE10_29470</name>
</gene>
<dbReference type="RefSeq" id="WP_054773985.1">
    <property type="nucleotide sequence ID" value="NZ_AP019782.1"/>
</dbReference>
<evidence type="ECO:0000256" key="1">
    <source>
        <dbReference type="PIRSR" id="PIRSR613078-1"/>
    </source>
</evidence>
<dbReference type="InterPro" id="IPR029033">
    <property type="entry name" value="His_PPase_superfam"/>
</dbReference>
<protein>
    <submittedName>
        <fullName evidence="3">Phosphoglycerate mutase</fullName>
    </submittedName>
</protein>
<dbReference type="Gene3D" id="3.40.50.1240">
    <property type="entry name" value="Phosphoglycerate mutase-like"/>
    <property type="match status" value="1"/>
</dbReference>
<accession>A0A8D5AJE9</accession>
<feature type="active site" description="Tele-phosphohistidine intermediate" evidence="1">
    <location>
        <position position="10"/>
    </location>
</feature>
<dbReference type="Pfam" id="PF00300">
    <property type="entry name" value="His_Phos_1"/>
    <property type="match status" value="1"/>
</dbReference>
<dbReference type="InterPro" id="IPR013078">
    <property type="entry name" value="His_Pase_superF_clade-1"/>
</dbReference>
<evidence type="ECO:0000313" key="4">
    <source>
        <dbReference type="Proteomes" id="UP000824988"/>
    </source>
</evidence>
<dbReference type="KEGG" id="moz:MoryE10_29470"/>
<dbReference type="EMBL" id="AP019782">
    <property type="protein sequence ID" value="BBL72341.1"/>
    <property type="molecule type" value="Genomic_DNA"/>
</dbReference>
<dbReference type="PANTHER" id="PTHR47623:SF1">
    <property type="entry name" value="OS09G0287300 PROTEIN"/>
    <property type="match status" value="1"/>
</dbReference>
<sequence length="171" mass="18854">MAKRLILLRHAKSSWKRLELADFDRPLSGRGKRDAPAMGLRLKAWGACPDLILSSPAKRARKTAKIVAEALGYPGKAIRCDERLYLQGVQALLAALTETDDRFDEVMLVGHNPDITELAERLTGDDFSEIPTAGAVVIRVEGTSWRELARFGGGTLWFDYPKKHSPANAPS</sequence>